<organism evidence="1 2">
    <name type="scientific">Pectobacterium phage vB_PcaP_P15_PC2B6</name>
    <dbReference type="NCBI Taxonomy" id="2968434"/>
    <lineage>
        <taxon>Viruses</taxon>
        <taxon>Duplodnaviria</taxon>
        <taxon>Heunggongvirae</taxon>
        <taxon>Uroviricota</taxon>
        <taxon>Caudoviricetes</taxon>
        <taxon>Autographivirales</taxon>
        <taxon>Autotranscriptaviridae</taxon>
        <taxon>Studiervirinae</taxon>
        <taxon>Unyawovirus</taxon>
        <taxon>Unyawovirus PC2B6</taxon>
    </lineage>
</organism>
<accession>A0AAX3BT72</accession>
<dbReference type="EMBL" id="ON995367">
    <property type="protein sequence ID" value="UUG66292.1"/>
    <property type="molecule type" value="Genomic_DNA"/>
</dbReference>
<protein>
    <submittedName>
        <fullName evidence="1">Uncharacterized protein</fullName>
    </submittedName>
</protein>
<sequence length="72" mass="8280">MSKLHGLKHWRKFLIQVNERGAHHSNHCYGICLSDKCIDINCDKCPLMVCEGKSLNQVRSEYINHISKEVGL</sequence>
<evidence type="ECO:0000313" key="2">
    <source>
        <dbReference type="Proteomes" id="UP001299972"/>
    </source>
</evidence>
<proteinExistence type="predicted"/>
<reference evidence="1 2" key="1">
    <citation type="submission" date="2022-07" db="EMBL/GenBank/DDBJ databases">
        <title>T7-like phage vB_PcaP_P15_PC2B6 infecting Pectobacterium carotovorum is a new member of the genus Unyawovirus.</title>
        <authorList>
            <person name="Naligama K.N."/>
            <person name="Halmillawewa A.P."/>
        </authorList>
    </citation>
    <scope>NUCLEOTIDE SEQUENCE [LARGE SCALE GENOMIC DNA]</scope>
</reference>
<name>A0AAX3BT72_9CAUD</name>
<gene>
    <name evidence="1" type="ORF">CPT_P15_013</name>
</gene>
<evidence type="ECO:0000313" key="1">
    <source>
        <dbReference type="EMBL" id="UUG66292.1"/>
    </source>
</evidence>
<keyword evidence="2" id="KW-1185">Reference proteome</keyword>
<dbReference type="Proteomes" id="UP001299972">
    <property type="component" value="Segment"/>
</dbReference>